<dbReference type="GO" id="GO:0016846">
    <property type="term" value="F:carbon-sulfur lyase activity"/>
    <property type="evidence" value="ECO:0007669"/>
    <property type="project" value="TreeGrafter"/>
</dbReference>
<keyword evidence="2 3" id="KW-0663">Pyridoxal phosphate</keyword>
<evidence type="ECO:0000256" key="4">
    <source>
        <dbReference type="RuleBase" id="RU362118"/>
    </source>
</evidence>
<organism evidence="5 6">
    <name type="scientific">Neisseria weixii</name>
    <dbReference type="NCBI Taxonomy" id="1853276"/>
    <lineage>
        <taxon>Bacteria</taxon>
        <taxon>Pseudomonadati</taxon>
        <taxon>Pseudomonadota</taxon>
        <taxon>Betaproteobacteria</taxon>
        <taxon>Neisseriales</taxon>
        <taxon>Neisseriaceae</taxon>
        <taxon>Neisseria</taxon>
    </lineage>
</organism>
<dbReference type="InterPro" id="IPR015421">
    <property type="entry name" value="PyrdxlP-dep_Trfase_major"/>
</dbReference>
<gene>
    <name evidence="5" type="primary">metZ</name>
    <name evidence="5" type="ORF">EGK74_05120</name>
</gene>
<dbReference type="SUPFAM" id="SSF53383">
    <property type="entry name" value="PLP-dependent transferases"/>
    <property type="match status" value="1"/>
</dbReference>
<evidence type="ECO:0000313" key="6">
    <source>
        <dbReference type="Proteomes" id="UP000272412"/>
    </source>
</evidence>
<dbReference type="InterPro" id="IPR015424">
    <property type="entry name" value="PyrdxlP-dep_Trfase"/>
</dbReference>
<dbReference type="GO" id="GO:0005737">
    <property type="term" value="C:cytoplasm"/>
    <property type="evidence" value="ECO:0007669"/>
    <property type="project" value="TreeGrafter"/>
</dbReference>
<dbReference type="FunFam" id="3.90.1150.10:FF:000033">
    <property type="entry name" value="Cystathionine gamma-synthase"/>
    <property type="match status" value="1"/>
</dbReference>
<protein>
    <submittedName>
        <fullName evidence="5">O-succinylhomoserine sulfhydrylase</fullName>
    </submittedName>
</protein>
<dbReference type="Proteomes" id="UP000272412">
    <property type="component" value="Unassembled WGS sequence"/>
</dbReference>
<dbReference type="PIRSF" id="PIRSF001434">
    <property type="entry name" value="CGS"/>
    <property type="match status" value="1"/>
</dbReference>
<dbReference type="RefSeq" id="WP_123804061.1">
    <property type="nucleotide sequence ID" value="NZ_RPFL01000010.1"/>
</dbReference>
<dbReference type="GO" id="GO:0030170">
    <property type="term" value="F:pyridoxal phosphate binding"/>
    <property type="evidence" value="ECO:0007669"/>
    <property type="project" value="InterPro"/>
</dbReference>
<keyword evidence="6" id="KW-1185">Reference proteome</keyword>
<dbReference type="Pfam" id="PF01053">
    <property type="entry name" value="Cys_Met_Meta_PP"/>
    <property type="match status" value="1"/>
</dbReference>
<dbReference type="InterPro" id="IPR006234">
    <property type="entry name" value="O-succ-hSer_sulfhydrylase"/>
</dbReference>
<dbReference type="InterPro" id="IPR000277">
    <property type="entry name" value="Cys/Met-Metab_PyrdxlP-dep_enz"/>
</dbReference>
<dbReference type="PANTHER" id="PTHR11808:SF80">
    <property type="entry name" value="CYSTATHIONINE GAMMA-LYASE"/>
    <property type="match status" value="1"/>
</dbReference>
<dbReference type="InterPro" id="IPR015422">
    <property type="entry name" value="PyrdxlP-dep_Trfase_small"/>
</dbReference>
<sequence>MMKNLHPQTLAIRAGKEQTAYNEHNQALFLTSSFMWESAAHAADLFSKKVKGFTYTRTANPTTAAFEKRVAALEGAERAVATSSGMSAIQAAFLTFLSAGDHVICSRGLFGTTVGFIDTVVQRFGIEVSYVSTVDVAEWRAAVKGNTKLFFLETPSNPLSEVADLPALAALAHENEALLVVDNSLMSPFGQQPLQCGADISVQSATKAIDGHGRVAGGVLSGSEALMNQVAVYANSCGLAISPFNSFELLSGIETLSIRMEKQFDNALKVAQWLQQQPQVNAVYYAGLPDHPQRELVERQQNGGGIVVGFELAGQDAAWKVIDSVNVFSRTANLGDVRSTITHPWTTTHARMSPEDKLAAGIRQGLVRLSVGLEYIDDLIDDLNQALRA</sequence>
<dbReference type="OrthoDB" id="9805807at2"/>
<evidence type="ECO:0000256" key="2">
    <source>
        <dbReference type="ARBA" id="ARBA00022898"/>
    </source>
</evidence>
<dbReference type="GO" id="GO:0019346">
    <property type="term" value="P:transsulfuration"/>
    <property type="evidence" value="ECO:0007669"/>
    <property type="project" value="InterPro"/>
</dbReference>
<dbReference type="PANTHER" id="PTHR11808">
    <property type="entry name" value="TRANS-SULFURATION ENZYME FAMILY MEMBER"/>
    <property type="match status" value="1"/>
</dbReference>
<comment type="cofactor">
    <cofactor evidence="1 4">
        <name>pyridoxal 5'-phosphate</name>
        <dbReference type="ChEBI" id="CHEBI:597326"/>
    </cofactor>
</comment>
<evidence type="ECO:0000313" key="5">
    <source>
        <dbReference type="EMBL" id="RPD89035.1"/>
    </source>
</evidence>
<evidence type="ECO:0000256" key="3">
    <source>
        <dbReference type="PIRSR" id="PIRSR001434-2"/>
    </source>
</evidence>
<name>A0A3N4N128_9NEIS</name>
<dbReference type="GO" id="GO:0071268">
    <property type="term" value="P:homocysteine biosynthetic process"/>
    <property type="evidence" value="ECO:0007669"/>
    <property type="project" value="InterPro"/>
</dbReference>
<dbReference type="AlphaFoldDB" id="A0A3N4N128"/>
<dbReference type="NCBIfam" id="NF006003">
    <property type="entry name" value="PRK08133.1"/>
    <property type="match status" value="1"/>
</dbReference>
<accession>A0A3N4N128</accession>
<dbReference type="EMBL" id="RPFL01000010">
    <property type="protein sequence ID" value="RPD89035.1"/>
    <property type="molecule type" value="Genomic_DNA"/>
</dbReference>
<dbReference type="Gene3D" id="3.90.1150.10">
    <property type="entry name" value="Aspartate Aminotransferase, domain 1"/>
    <property type="match status" value="1"/>
</dbReference>
<dbReference type="CDD" id="cd00614">
    <property type="entry name" value="CGS_like"/>
    <property type="match status" value="1"/>
</dbReference>
<proteinExistence type="inferred from homology"/>
<dbReference type="NCBIfam" id="TIGR01325">
    <property type="entry name" value="O_suc_HS_sulf"/>
    <property type="match status" value="1"/>
</dbReference>
<feature type="modified residue" description="N6-(pyridoxal phosphate)lysine" evidence="3">
    <location>
        <position position="207"/>
    </location>
</feature>
<dbReference type="GO" id="GO:0009086">
    <property type="term" value="P:methionine biosynthetic process"/>
    <property type="evidence" value="ECO:0007669"/>
    <property type="project" value="UniProtKB-ARBA"/>
</dbReference>
<dbReference type="FunFam" id="3.40.640.10:FF:000046">
    <property type="entry name" value="Cystathionine gamma-lyase"/>
    <property type="match status" value="1"/>
</dbReference>
<comment type="similarity">
    <text evidence="4">Belongs to the trans-sulfuration enzymes family.</text>
</comment>
<comment type="caution">
    <text evidence="5">The sequence shown here is derived from an EMBL/GenBank/DDBJ whole genome shotgun (WGS) entry which is preliminary data.</text>
</comment>
<evidence type="ECO:0000256" key="1">
    <source>
        <dbReference type="ARBA" id="ARBA00001933"/>
    </source>
</evidence>
<dbReference type="Gene3D" id="3.40.640.10">
    <property type="entry name" value="Type I PLP-dependent aspartate aminotransferase-like (Major domain)"/>
    <property type="match status" value="1"/>
</dbReference>
<reference evidence="5 6" key="1">
    <citation type="submission" date="2018-11" db="EMBL/GenBank/DDBJ databases">
        <title>Neisseria weixii sp. nov. isolated from the rectal contents of plateau pika (Ochotona cruzoniae).</title>
        <authorList>
            <person name="Zhang G."/>
        </authorList>
    </citation>
    <scope>NUCLEOTIDE SEQUENCE [LARGE SCALE GENOMIC DNA]</scope>
    <source>
        <strain evidence="5 6">10009</strain>
    </source>
</reference>